<proteinExistence type="inferred from homology"/>
<dbReference type="PANTHER" id="PTHR45717:SF39">
    <property type="entry name" value="PENTACOTRIPEPTIDE-REPEAT REGION OF PRORP DOMAIN-CONTAINING PROTEIN"/>
    <property type="match status" value="1"/>
</dbReference>
<feature type="domain" description="PROP1-like PPR" evidence="4">
    <location>
        <begin position="131"/>
        <end position="254"/>
    </location>
</feature>
<dbReference type="OrthoDB" id="1100217at2759"/>
<dbReference type="GO" id="GO:0005739">
    <property type="term" value="C:mitochondrion"/>
    <property type="evidence" value="ECO:0007669"/>
    <property type="project" value="TreeGrafter"/>
</dbReference>
<dbReference type="InterPro" id="IPR002885">
    <property type="entry name" value="PPR_rpt"/>
</dbReference>
<comment type="similarity">
    <text evidence="1">Belongs to the PPR family. P subfamily.</text>
</comment>
<accession>A0A8X7S9R3</accession>
<protein>
    <recommendedName>
        <fullName evidence="4">PROP1-like PPR domain-containing protein</fullName>
    </recommendedName>
</protein>
<dbReference type="PROSITE" id="PS51375">
    <property type="entry name" value="PPR"/>
    <property type="match status" value="1"/>
</dbReference>
<evidence type="ECO:0000313" key="5">
    <source>
        <dbReference type="EMBL" id="KAG2302246.1"/>
    </source>
</evidence>
<dbReference type="Proteomes" id="UP000886595">
    <property type="component" value="Unassembled WGS sequence"/>
</dbReference>
<evidence type="ECO:0000256" key="3">
    <source>
        <dbReference type="PROSITE-ProRule" id="PRU00708"/>
    </source>
</evidence>
<evidence type="ECO:0000259" key="4">
    <source>
        <dbReference type="Pfam" id="PF17177"/>
    </source>
</evidence>
<feature type="repeat" description="PPR" evidence="3">
    <location>
        <begin position="128"/>
        <end position="163"/>
    </location>
</feature>
<dbReference type="Gene3D" id="1.25.40.10">
    <property type="entry name" value="Tetratricopeptide repeat domain"/>
    <property type="match status" value="1"/>
</dbReference>
<evidence type="ECO:0000256" key="1">
    <source>
        <dbReference type="ARBA" id="ARBA00007626"/>
    </source>
</evidence>
<sequence>MIKSKIVQQYTRRVLAHGKSGCLFRSLEALPAANQPTSSWIHTVTDQNEKWSKQGHRVKPSDVRCFIKNLRDSNQFSKALEASEWMGEQKVFDIFAEDYAARLYLVDHVLGLEEAEKFFESIPVNMRDYFVYSTLLNSYTRSEKTLDKAEATFEKMRELGFLLKPSPFNSMISLYGQLKNRDMVENLVREMKENKVGFDGATWNNVLKVYADPSKIKEMETFKTRVDEQGVKLEGSTIVAMARVYVLSGSVEKAIEMYGDVPGTQREVYALWNEYKKEAKDGGY</sequence>
<dbReference type="PANTHER" id="PTHR45717">
    <property type="entry name" value="OS12G0527900 PROTEIN"/>
    <property type="match status" value="1"/>
</dbReference>
<evidence type="ECO:0000313" key="6">
    <source>
        <dbReference type="Proteomes" id="UP000886595"/>
    </source>
</evidence>
<comment type="caution">
    <text evidence="5">The sequence shown here is derived from an EMBL/GenBank/DDBJ whole genome shotgun (WGS) entry which is preliminary data.</text>
</comment>
<keyword evidence="2" id="KW-0677">Repeat</keyword>
<dbReference type="NCBIfam" id="TIGR00756">
    <property type="entry name" value="PPR"/>
    <property type="match status" value="2"/>
</dbReference>
<gene>
    <name evidence="5" type="ORF">Bca52824_030897</name>
</gene>
<dbReference type="AlphaFoldDB" id="A0A8X7S9R3"/>
<keyword evidence="6" id="KW-1185">Reference proteome</keyword>
<dbReference type="EMBL" id="JAAMPC010000007">
    <property type="protein sequence ID" value="KAG2302246.1"/>
    <property type="molecule type" value="Genomic_DNA"/>
</dbReference>
<dbReference type="InterPro" id="IPR011990">
    <property type="entry name" value="TPR-like_helical_dom_sf"/>
</dbReference>
<dbReference type="Pfam" id="PF17177">
    <property type="entry name" value="PPR_long"/>
    <property type="match status" value="1"/>
</dbReference>
<dbReference type="GO" id="GO:0003729">
    <property type="term" value="F:mRNA binding"/>
    <property type="evidence" value="ECO:0007669"/>
    <property type="project" value="UniProtKB-ARBA"/>
</dbReference>
<dbReference type="FunFam" id="1.25.40.10:FF:001541">
    <property type="entry name" value="Pentatricopeptide repeat (PPR) superfamily protein"/>
    <property type="match status" value="1"/>
</dbReference>
<organism evidence="5 6">
    <name type="scientific">Brassica carinata</name>
    <name type="common">Ethiopian mustard</name>
    <name type="synonym">Abyssinian cabbage</name>
    <dbReference type="NCBI Taxonomy" id="52824"/>
    <lineage>
        <taxon>Eukaryota</taxon>
        <taxon>Viridiplantae</taxon>
        <taxon>Streptophyta</taxon>
        <taxon>Embryophyta</taxon>
        <taxon>Tracheophyta</taxon>
        <taxon>Spermatophyta</taxon>
        <taxon>Magnoliopsida</taxon>
        <taxon>eudicotyledons</taxon>
        <taxon>Gunneridae</taxon>
        <taxon>Pentapetalae</taxon>
        <taxon>rosids</taxon>
        <taxon>malvids</taxon>
        <taxon>Brassicales</taxon>
        <taxon>Brassicaceae</taxon>
        <taxon>Brassiceae</taxon>
        <taxon>Brassica</taxon>
    </lineage>
</organism>
<evidence type="ECO:0000256" key="2">
    <source>
        <dbReference type="ARBA" id="ARBA00022737"/>
    </source>
</evidence>
<reference evidence="5 6" key="1">
    <citation type="submission" date="2020-02" db="EMBL/GenBank/DDBJ databases">
        <authorList>
            <person name="Ma Q."/>
            <person name="Huang Y."/>
            <person name="Song X."/>
            <person name="Pei D."/>
        </authorList>
    </citation>
    <scope>NUCLEOTIDE SEQUENCE [LARGE SCALE GENOMIC DNA]</scope>
    <source>
        <strain evidence="5">Sxm20200214</strain>
        <tissue evidence="5">Leaf</tissue>
    </source>
</reference>
<name>A0A8X7S9R3_BRACI</name>
<dbReference type="InterPro" id="IPR033443">
    <property type="entry name" value="PROP1-like_PPR_dom"/>
</dbReference>